<dbReference type="AlphaFoldDB" id="A0A1G2FPH9"/>
<dbReference type="Proteomes" id="UP000177126">
    <property type="component" value="Unassembled WGS sequence"/>
</dbReference>
<organism evidence="2 3">
    <name type="scientific">Candidatus Portnoybacteria bacterium RIFCSPLOWO2_02_FULL_39_11</name>
    <dbReference type="NCBI Taxonomy" id="1802001"/>
    <lineage>
        <taxon>Bacteria</taxon>
        <taxon>Candidatus Portnoyibacteriota</taxon>
    </lineage>
</organism>
<protein>
    <submittedName>
        <fullName evidence="2">Uncharacterized protein</fullName>
    </submittedName>
</protein>
<feature type="region of interest" description="Disordered" evidence="1">
    <location>
        <begin position="46"/>
        <end position="66"/>
    </location>
</feature>
<gene>
    <name evidence="2" type="ORF">A3B04_03820</name>
</gene>
<evidence type="ECO:0000256" key="1">
    <source>
        <dbReference type="SAM" id="MobiDB-lite"/>
    </source>
</evidence>
<evidence type="ECO:0000313" key="3">
    <source>
        <dbReference type="Proteomes" id="UP000177126"/>
    </source>
</evidence>
<proteinExistence type="predicted"/>
<sequence length="66" mass="7739">MRRLVRSAAATFEIRSNLFKNVHQKRNRVGSGGSAGCARLRRQRCKGKIQIRREPPYEKNEEKRKN</sequence>
<evidence type="ECO:0000313" key="2">
    <source>
        <dbReference type="EMBL" id="OGZ39518.1"/>
    </source>
</evidence>
<dbReference type="EMBL" id="MHNF01000057">
    <property type="protein sequence ID" value="OGZ39518.1"/>
    <property type="molecule type" value="Genomic_DNA"/>
</dbReference>
<reference evidence="2 3" key="1">
    <citation type="journal article" date="2016" name="Nat. Commun.">
        <title>Thousands of microbial genomes shed light on interconnected biogeochemical processes in an aquifer system.</title>
        <authorList>
            <person name="Anantharaman K."/>
            <person name="Brown C.T."/>
            <person name="Hug L.A."/>
            <person name="Sharon I."/>
            <person name="Castelle C.J."/>
            <person name="Probst A.J."/>
            <person name="Thomas B.C."/>
            <person name="Singh A."/>
            <person name="Wilkins M.J."/>
            <person name="Karaoz U."/>
            <person name="Brodie E.L."/>
            <person name="Williams K.H."/>
            <person name="Hubbard S.S."/>
            <person name="Banfield J.F."/>
        </authorList>
    </citation>
    <scope>NUCLEOTIDE SEQUENCE [LARGE SCALE GENOMIC DNA]</scope>
</reference>
<feature type="compositionally biased region" description="Basic and acidic residues" evidence="1">
    <location>
        <begin position="51"/>
        <end position="66"/>
    </location>
</feature>
<accession>A0A1G2FPH9</accession>
<name>A0A1G2FPH9_9BACT</name>
<comment type="caution">
    <text evidence="2">The sequence shown here is derived from an EMBL/GenBank/DDBJ whole genome shotgun (WGS) entry which is preliminary data.</text>
</comment>